<evidence type="ECO:0000313" key="2">
    <source>
        <dbReference type="Proteomes" id="UP000252519"/>
    </source>
</evidence>
<evidence type="ECO:0000313" key="1">
    <source>
        <dbReference type="EMBL" id="RCN43026.1"/>
    </source>
</evidence>
<dbReference type="Proteomes" id="UP000252519">
    <property type="component" value="Unassembled WGS sequence"/>
</dbReference>
<proteinExistence type="predicted"/>
<reference evidence="1 2" key="1">
    <citation type="submission" date="2014-10" db="EMBL/GenBank/DDBJ databases">
        <title>Draft genome of the hookworm Ancylostoma caninum.</title>
        <authorList>
            <person name="Mitreva M."/>
        </authorList>
    </citation>
    <scope>NUCLEOTIDE SEQUENCE [LARGE SCALE GENOMIC DNA]</scope>
    <source>
        <strain evidence="1 2">Baltimore</strain>
    </source>
</reference>
<dbReference type="AlphaFoldDB" id="A0A368GF76"/>
<organism evidence="1 2">
    <name type="scientific">Ancylostoma caninum</name>
    <name type="common">Dog hookworm</name>
    <dbReference type="NCBI Taxonomy" id="29170"/>
    <lineage>
        <taxon>Eukaryota</taxon>
        <taxon>Metazoa</taxon>
        <taxon>Ecdysozoa</taxon>
        <taxon>Nematoda</taxon>
        <taxon>Chromadorea</taxon>
        <taxon>Rhabditida</taxon>
        <taxon>Rhabditina</taxon>
        <taxon>Rhabditomorpha</taxon>
        <taxon>Strongyloidea</taxon>
        <taxon>Ancylostomatidae</taxon>
        <taxon>Ancylostomatinae</taxon>
        <taxon>Ancylostoma</taxon>
    </lineage>
</organism>
<sequence length="98" mass="11522">MNVRAFDSYDFKICVSCSGIHLLLRNPPLLNPNNYKNKYKEILKLENNGEKGNRSMKAFLKATAKNWTDELKNMGQKYEYRCKCSDENGKYKVVRFFV</sequence>
<dbReference type="EMBL" id="JOJR01000172">
    <property type="protein sequence ID" value="RCN43026.1"/>
    <property type="molecule type" value="Genomic_DNA"/>
</dbReference>
<gene>
    <name evidence="1" type="ORF">ANCCAN_10986</name>
</gene>
<keyword evidence="2" id="KW-1185">Reference proteome</keyword>
<comment type="caution">
    <text evidence="1">The sequence shown here is derived from an EMBL/GenBank/DDBJ whole genome shotgun (WGS) entry which is preliminary data.</text>
</comment>
<protein>
    <submittedName>
        <fullName evidence="1">Uncharacterized protein</fullName>
    </submittedName>
</protein>
<name>A0A368GF76_ANCCA</name>
<accession>A0A368GF76</accession>